<evidence type="ECO:0000256" key="3">
    <source>
        <dbReference type="ARBA" id="ARBA00009014"/>
    </source>
</evidence>
<comment type="function">
    <text evidence="1 11">Catalyzes the reversible adenylation of nicotinate mononucleotide (NaMN) to nicotinic acid adenine dinucleotide (NaAD).</text>
</comment>
<dbReference type="GO" id="GO:0005524">
    <property type="term" value="F:ATP binding"/>
    <property type="evidence" value="ECO:0007669"/>
    <property type="project" value="UniProtKB-KW"/>
</dbReference>
<keyword evidence="9 11" id="KW-0520">NAD</keyword>
<keyword evidence="15" id="KW-1185">Reference proteome</keyword>
<keyword evidence="6 11" id="KW-0548">Nucleotidyltransferase</keyword>
<keyword evidence="5 11" id="KW-0808">Transferase</keyword>
<evidence type="ECO:0000256" key="12">
    <source>
        <dbReference type="SAM" id="MobiDB-lite"/>
    </source>
</evidence>
<evidence type="ECO:0000256" key="2">
    <source>
        <dbReference type="ARBA" id="ARBA00005019"/>
    </source>
</evidence>
<evidence type="ECO:0000256" key="8">
    <source>
        <dbReference type="ARBA" id="ARBA00022840"/>
    </source>
</evidence>
<dbReference type="AlphaFoldDB" id="A0A940RZZ8"/>
<dbReference type="GO" id="GO:0009435">
    <property type="term" value="P:NAD+ biosynthetic process"/>
    <property type="evidence" value="ECO:0007669"/>
    <property type="project" value="UniProtKB-UniRule"/>
</dbReference>
<dbReference type="Proteomes" id="UP000675940">
    <property type="component" value="Unassembled WGS sequence"/>
</dbReference>
<dbReference type="Gene3D" id="3.40.50.620">
    <property type="entry name" value="HUPs"/>
    <property type="match status" value="1"/>
</dbReference>
<dbReference type="SUPFAM" id="SSF52374">
    <property type="entry name" value="Nucleotidylyl transferase"/>
    <property type="match status" value="1"/>
</dbReference>
<comment type="catalytic activity">
    <reaction evidence="10 11">
        <text>nicotinate beta-D-ribonucleotide + ATP + H(+) = deamido-NAD(+) + diphosphate</text>
        <dbReference type="Rhea" id="RHEA:22860"/>
        <dbReference type="ChEBI" id="CHEBI:15378"/>
        <dbReference type="ChEBI" id="CHEBI:30616"/>
        <dbReference type="ChEBI" id="CHEBI:33019"/>
        <dbReference type="ChEBI" id="CHEBI:57502"/>
        <dbReference type="ChEBI" id="CHEBI:58437"/>
        <dbReference type="EC" id="2.7.7.18"/>
    </reaction>
</comment>
<keyword evidence="8 11" id="KW-0067">ATP-binding</keyword>
<proteinExistence type="inferred from homology"/>
<dbReference type="InterPro" id="IPR005248">
    <property type="entry name" value="NadD/NMNAT"/>
</dbReference>
<evidence type="ECO:0000313" key="14">
    <source>
        <dbReference type="EMBL" id="MBP0481641.1"/>
    </source>
</evidence>
<reference evidence="14" key="1">
    <citation type="submission" date="2021-03" db="EMBL/GenBank/DDBJ databases">
        <title>Sagittula salina sp. nov. strain M10.9X isolated from the marine waste.</title>
        <authorList>
            <person name="Satari L."/>
            <person name="Molina-Menor E."/>
            <person name="Vidal-Verdu A."/>
            <person name="Pascual J."/>
            <person name="Pereto J."/>
            <person name="Porcar M."/>
        </authorList>
    </citation>
    <scope>NUCLEOTIDE SEQUENCE</scope>
    <source>
        <strain evidence="14">M10.9X</strain>
    </source>
</reference>
<dbReference type="CDD" id="cd02165">
    <property type="entry name" value="NMNAT"/>
    <property type="match status" value="1"/>
</dbReference>
<dbReference type="GO" id="GO:0004515">
    <property type="term" value="F:nicotinate-nucleotide adenylyltransferase activity"/>
    <property type="evidence" value="ECO:0007669"/>
    <property type="project" value="UniProtKB-UniRule"/>
</dbReference>
<evidence type="ECO:0000256" key="4">
    <source>
        <dbReference type="ARBA" id="ARBA00022642"/>
    </source>
</evidence>
<evidence type="ECO:0000256" key="1">
    <source>
        <dbReference type="ARBA" id="ARBA00002324"/>
    </source>
</evidence>
<dbReference type="PANTHER" id="PTHR39321">
    <property type="entry name" value="NICOTINATE-NUCLEOTIDE ADENYLYLTRANSFERASE-RELATED"/>
    <property type="match status" value="1"/>
</dbReference>
<feature type="region of interest" description="Disordered" evidence="12">
    <location>
        <begin position="191"/>
        <end position="211"/>
    </location>
</feature>
<dbReference type="Pfam" id="PF01467">
    <property type="entry name" value="CTP_transf_like"/>
    <property type="match status" value="1"/>
</dbReference>
<dbReference type="EC" id="2.7.7.18" evidence="11"/>
<comment type="pathway">
    <text evidence="2 11">Cofactor biosynthesis; NAD(+) biosynthesis; deamido-NAD(+) from nicotinate D-ribonucleotide: step 1/1.</text>
</comment>
<dbReference type="NCBIfam" id="NF000843">
    <property type="entry name" value="PRK00071.2-2"/>
    <property type="match status" value="1"/>
</dbReference>
<dbReference type="HAMAP" id="MF_00244">
    <property type="entry name" value="NaMN_adenylyltr"/>
    <property type="match status" value="1"/>
</dbReference>
<protein>
    <recommendedName>
        <fullName evidence="11">Probable nicotinate-nucleotide adenylyltransferase</fullName>
        <ecNumber evidence="11">2.7.7.18</ecNumber>
    </recommendedName>
    <alternativeName>
        <fullName evidence="11">Deamido-NAD(+) diphosphorylase</fullName>
    </alternativeName>
    <alternativeName>
        <fullName evidence="11">Deamido-NAD(+) pyrophosphorylase</fullName>
    </alternativeName>
    <alternativeName>
        <fullName evidence="11">Nicotinate mononucleotide adenylyltransferase</fullName>
        <shortName evidence="11">NaMN adenylyltransferase</shortName>
    </alternativeName>
</protein>
<evidence type="ECO:0000256" key="5">
    <source>
        <dbReference type="ARBA" id="ARBA00022679"/>
    </source>
</evidence>
<evidence type="ECO:0000259" key="13">
    <source>
        <dbReference type="Pfam" id="PF01467"/>
    </source>
</evidence>
<gene>
    <name evidence="11" type="primary">nadD</name>
    <name evidence="14" type="ORF">J5474_03930</name>
</gene>
<dbReference type="EMBL" id="JAGISH010000001">
    <property type="protein sequence ID" value="MBP0481641.1"/>
    <property type="molecule type" value="Genomic_DNA"/>
</dbReference>
<organism evidence="14 15">
    <name type="scientific">Sagittula salina</name>
    <dbReference type="NCBI Taxonomy" id="2820268"/>
    <lineage>
        <taxon>Bacteria</taxon>
        <taxon>Pseudomonadati</taxon>
        <taxon>Pseudomonadota</taxon>
        <taxon>Alphaproteobacteria</taxon>
        <taxon>Rhodobacterales</taxon>
        <taxon>Roseobacteraceae</taxon>
        <taxon>Sagittula</taxon>
    </lineage>
</organism>
<evidence type="ECO:0000256" key="11">
    <source>
        <dbReference type="HAMAP-Rule" id="MF_00244"/>
    </source>
</evidence>
<dbReference type="InterPro" id="IPR014729">
    <property type="entry name" value="Rossmann-like_a/b/a_fold"/>
</dbReference>
<name>A0A940RZZ8_9RHOB</name>
<sequence>MEDGRALFRPGARVGLLGGSFDPPHEGHLHLSCEALKRFGLDGVVWLVSPANPLKAHAPAAMAVRLAAAKDLIDHPRIAVSDIEVELGTCYTAETLAALTGMFPQVAFTWLMGADNLVQFDRWEDWQQILDLVPVGVLARPGLRGAALRSRAARIYAAARLPARDSRALGGMRPPVWCFVNMPMRSVSSSALRQVTAGEEAPDAPVKQGET</sequence>
<comment type="similarity">
    <text evidence="3 11">Belongs to the NadD family.</text>
</comment>
<dbReference type="InterPro" id="IPR004821">
    <property type="entry name" value="Cyt_trans-like"/>
</dbReference>
<evidence type="ECO:0000256" key="10">
    <source>
        <dbReference type="ARBA" id="ARBA00048721"/>
    </source>
</evidence>
<keyword evidence="7 11" id="KW-0547">Nucleotide-binding</keyword>
<comment type="caution">
    <text evidence="14">The sequence shown here is derived from an EMBL/GenBank/DDBJ whole genome shotgun (WGS) entry which is preliminary data.</text>
</comment>
<evidence type="ECO:0000313" key="15">
    <source>
        <dbReference type="Proteomes" id="UP000675940"/>
    </source>
</evidence>
<dbReference type="PANTHER" id="PTHR39321:SF3">
    <property type="entry name" value="PHOSPHOPANTETHEINE ADENYLYLTRANSFERASE"/>
    <property type="match status" value="1"/>
</dbReference>
<evidence type="ECO:0000256" key="6">
    <source>
        <dbReference type="ARBA" id="ARBA00022695"/>
    </source>
</evidence>
<evidence type="ECO:0000256" key="7">
    <source>
        <dbReference type="ARBA" id="ARBA00022741"/>
    </source>
</evidence>
<accession>A0A940RZZ8</accession>
<evidence type="ECO:0000256" key="9">
    <source>
        <dbReference type="ARBA" id="ARBA00023027"/>
    </source>
</evidence>
<feature type="domain" description="Cytidyltransferase-like" evidence="13">
    <location>
        <begin position="16"/>
        <end position="194"/>
    </location>
</feature>
<keyword evidence="4 11" id="KW-0662">Pyridine nucleotide biosynthesis</keyword>